<dbReference type="InterPro" id="IPR011047">
    <property type="entry name" value="Quinoprotein_ADH-like_sf"/>
</dbReference>
<feature type="non-terminal residue" evidence="1">
    <location>
        <position position="1"/>
    </location>
</feature>
<reference evidence="1" key="1">
    <citation type="submission" date="2018-05" db="EMBL/GenBank/DDBJ databases">
        <authorList>
            <person name="Lanie J.A."/>
            <person name="Ng W.-L."/>
            <person name="Kazmierczak K.M."/>
            <person name="Andrzejewski T.M."/>
            <person name="Davidsen T.M."/>
            <person name="Wayne K.J."/>
            <person name="Tettelin H."/>
            <person name="Glass J.I."/>
            <person name="Rusch D."/>
            <person name="Podicherti R."/>
            <person name="Tsui H.-C.T."/>
            <person name="Winkler M.E."/>
        </authorList>
    </citation>
    <scope>NUCLEOTIDE SEQUENCE</scope>
</reference>
<dbReference type="PANTHER" id="PTHR35340">
    <property type="entry name" value="PQQ ENZYME REPEAT PROTEIN-RELATED"/>
    <property type="match status" value="1"/>
</dbReference>
<proteinExistence type="predicted"/>
<evidence type="ECO:0008006" key="2">
    <source>
        <dbReference type="Google" id="ProtNLM"/>
    </source>
</evidence>
<name>A0A382XBL1_9ZZZZ</name>
<evidence type="ECO:0000313" key="1">
    <source>
        <dbReference type="EMBL" id="SVD68254.1"/>
    </source>
</evidence>
<dbReference type="GO" id="GO:0004062">
    <property type="term" value="F:aryl sulfotransferase activity"/>
    <property type="evidence" value="ECO:0007669"/>
    <property type="project" value="InterPro"/>
</dbReference>
<dbReference type="InterPro" id="IPR053143">
    <property type="entry name" value="Arylsulfate_ST"/>
</dbReference>
<sequence>EWQMPVRPGRHAVLLPNGNLGYNGSHMQSANLYPAWDLWHGGDFYEATPSGEIVWRHEDIFHHHDAQWLSNGNLLYTIAAPLPLEVAAKVVGGDPRRDGPDGVIQSDIVREVNRSGDVVWEWRFWEHIDPNDFPIHEIFDRRHWPMINGLSLTSDGLVLMSLRTTSGIIAVNKNNDEIAWHAGYDLVTQQHSPVETENGSILCFDNGNIRPGVASTHSRILEFDPISKDVVWSYTDPMPPTFFSPYMGSVQRLWNGNTFICESTFGRLFEV</sequence>
<dbReference type="Pfam" id="PF05935">
    <property type="entry name" value="Arylsulfotrans"/>
    <property type="match status" value="2"/>
</dbReference>
<dbReference type="SUPFAM" id="SSF50998">
    <property type="entry name" value="Quinoprotein alcohol dehydrogenase-like"/>
    <property type="match status" value="1"/>
</dbReference>
<accession>A0A382XBL1</accession>
<gene>
    <name evidence="1" type="ORF">METZ01_LOCUS421108</name>
</gene>
<dbReference type="InterPro" id="IPR010262">
    <property type="entry name" value="Arylsulfotransferase_bact"/>
</dbReference>
<protein>
    <recommendedName>
        <fullName evidence="2">Arylsulfotransferase N-terminal domain-containing protein</fullName>
    </recommendedName>
</protein>
<organism evidence="1">
    <name type="scientific">marine metagenome</name>
    <dbReference type="NCBI Taxonomy" id="408172"/>
    <lineage>
        <taxon>unclassified sequences</taxon>
        <taxon>metagenomes</taxon>
        <taxon>ecological metagenomes</taxon>
    </lineage>
</organism>
<dbReference type="AlphaFoldDB" id="A0A382XBL1"/>
<dbReference type="PANTHER" id="PTHR35340:SF5">
    <property type="entry name" value="ASST-DOMAIN-CONTAINING PROTEIN"/>
    <property type="match status" value="1"/>
</dbReference>
<dbReference type="EMBL" id="UINC01166347">
    <property type="protein sequence ID" value="SVD68254.1"/>
    <property type="molecule type" value="Genomic_DNA"/>
</dbReference>
<feature type="non-terminal residue" evidence="1">
    <location>
        <position position="271"/>
    </location>
</feature>